<protein>
    <submittedName>
        <fullName evidence="2">NADH dehydrogenase subunit 4L</fullName>
    </submittedName>
</protein>
<evidence type="ECO:0000256" key="1">
    <source>
        <dbReference type="SAM" id="Phobius"/>
    </source>
</evidence>
<proteinExistence type="predicted"/>
<feature type="transmembrane region" description="Helical" evidence="1">
    <location>
        <begin position="7"/>
        <end position="40"/>
    </location>
</feature>
<dbReference type="AlphaFoldDB" id="A0A6M9AWB7"/>
<accession>A0A6M9AWB7</accession>
<dbReference type="RefSeq" id="YP_009859735.1">
    <property type="nucleotide sequence ID" value="NC_048882.1"/>
</dbReference>
<organism evidence="2">
    <name type="scientific">Allorhynchium sp. YN</name>
    <dbReference type="NCBI Taxonomy" id="2742724"/>
    <lineage>
        <taxon>Eukaryota</taxon>
        <taxon>Metazoa</taxon>
        <taxon>Ecdysozoa</taxon>
        <taxon>Arthropoda</taxon>
        <taxon>Hexapoda</taxon>
        <taxon>Insecta</taxon>
        <taxon>Pterygota</taxon>
        <taxon>Neoptera</taxon>
        <taxon>Endopterygota</taxon>
        <taxon>Hymenoptera</taxon>
        <taxon>Apocrita</taxon>
        <taxon>Aculeata</taxon>
        <taxon>Vespoidea</taxon>
        <taxon>Vespidae</taxon>
        <taxon>Vespidae incertae sedis</taxon>
        <taxon>Allorhynchium</taxon>
    </lineage>
</organism>
<dbReference type="EMBL" id="MK051022">
    <property type="protein sequence ID" value="QKK69216.1"/>
    <property type="molecule type" value="Genomic_DNA"/>
</dbReference>
<keyword evidence="1" id="KW-1133">Transmembrane helix</keyword>
<keyword evidence="1" id="KW-0472">Membrane</keyword>
<dbReference type="Gene3D" id="1.10.287.3510">
    <property type="match status" value="1"/>
</dbReference>
<feature type="transmembrane region" description="Helical" evidence="1">
    <location>
        <begin position="52"/>
        <end position="77"/>
    </location>
</feature>
<dbReference type="CTD" id="4539"/>
<keyword evidence="2" id="KW-0496">Mitochondrion</keyword>
<reference evidence="2" key="1">
    <citation type="submission" date="2018-10" db="EMBL/GenBank/DDBJ databases">
        <title>Mitochondrial genome of four interrelated genera and Comparative analysis in the family Vespidae (Hymenoptera: Vespidae).</title>
        <authorList>
            <person name="Zhang Q.-H."/>
            <person name="Li T.-J."/>
        </authorList>
    </citation>
    <scope>NUCLEOTIDE SEQUENCE</scope>
</reference>
<evidence type="ECO:0000313" key="2">
    <source>
        <dbReference type="EMBL" id="QKK69216.1"/>
    </source>
</evidence>
<name>A0A6M9AWB7_9HYME</name>
<keyword evidence="1" id="KW-0812">Transmembrane</keyword>
<dbReference type="GeneID" id="55631286"/>
<gene>
    <name evidence="2" type="primary">ND4L</name>
</gene>
<geneLocation type="mitochondrion" evidence="2"/>
<sequence length="92" mass="11306">MMEMKIFLVMVVLILIVKFMNHFFLYLMCMEFLVLTILFIMYEYLNYMNLEYFYLIFMVMFVLEGVMGLTILLNLIYYKGSDKNKNLLLMMW</sequence>